<name>A0A090SUF4_9VIBR</name>
<dbReference type="EMBL" id="BBMR01000017">
    <property type="protein sequence ID" value="GAL22957.1"/>
    <property type="molecule type" value="Genomic_DNA"/>
</dbReference>
<sequence>MQRADNPDSLRGVGLDYVVLDEYQDMRTEVWEECIRPTLATTGGHALFIGTPKSYNLLYDAYISGQDPDKPQWASWQFPTIASPFIPEHEIEQARKDMDPRTFEQEFEASFLNVSGRVYYPFDRASHVKDHVKFNPKLPISVGMDFNIDPMSMVVMQEQDDGKIWIVDEIVQFNSNVDDAAEELARRYWRHLDRTTIYPDLRGKPDNTRGVKRHLMSCESMALSASNIAANTLRSMIV</sequence>
<keyword evidence="2" id="KW-1185">Reference proteome</keyword>
<protein>
    <submittedName>
        <fullName evidence="1">May contain ATP/GTP binding motif</fullName>
    </submittedName>
</protein>
<dbReference type="Gene3D" id="3.40.50.300">
    <property type="entry name" value="P-loop containing nucleotide triphosphate hydrolases"/>
    <property type="match status" value="1"/>
</dbReference>
<dbReference type="STRING" id="990268.JCM19235_1258"/>
<gene>
    <name evidence="1" type="ORF">JCM19235_1258</name>
</gene>
<evidence type="ECO:0000313" key="2">
    <source>
        <dbReference type="Proteomes" id="UP000029228"/>
    </source>
</evidence>
<dbReference type="Proteomes" id="UP000029228">
    <property type="component" value="Unassembled WGS sequence"/>
</dbReference>
<dbReference type="Gene3D" id="3.30.420.280">
    <property type="match status" value="1"/>
</dbReference>
<comment type="caution">
    <text evidence="1">The sequence shown here is derived from an EMBL/GenBank/DDBJ whole genome shotgun (WGS) entry which is preliminary data.</text>
</comment>
<proteinExistence type="predicted"/>
<dbReference type="InterPro" id="IPR027417">
    <property type="entry name" value="P-loop_NTPase"/>
</dbReference>
<reference evidence="1 2" key="1">
    <citation type="submission" date="2014-09" db="EMBL/GenBank/DDBJ databases">
        <title>Vibrio maritimus JCM 19235. (C45) whole genome shotgun sequence.</title>
        <authorList>
            <person name="Sawabe T."/>
            <person name="Meirelles P."/>
            <person name="Nakanishi M."/>
            <person name="Sayaka M."/>
            <person name="Hattori M."/>
            <person name="Ohkuma M."/>
        </authorList>
    </citation>
    <scope>NUCLEOTIDE SEQUENCE [LARGE SCALE GENOMIC DNA]</scope>
    <source>
        <strain evidence="2">JCM19235</strain>
    </source>
</reference>
<evidence type="ECO:0000313" key="1">
    <source>
        <dbReference type="EMBL" id="GAL22957.1"/>
    </source>
</evidence>
<accession>A0A090SUF4</accession>
<dbReference type="AlphaFoldDB" id="A0A090SUF4"/>
<organism evidence="1 2">
    <name type="scientific">Vibrio maritimus</name>
    <dbReference type="NCBI Taxonomy" id="990268"/>
    <lineage>
        <taxon>Bacteria</taxon>
        <taxon>Pseudomonadati</taxon>
        <taxon>Pseudomonadota</taxon>
        <taxon>Gammaproteobacteria</taxon>
        <taxon>Vibrionales</taxon>
        <taxon>Vibrionaceae</taxon>
        <taxon>Vibrio</taxon>
    </lineage>
</organism>